<dbReference type="GeneID" id="55606452"/>
<reference evidence="1 2" key="1">
    <citation type="journal article" date="2018" name="Arch. Virol.">
        <title>Genome sequence of the novel virulent bacteriophage PMBT14 with lytic activity against Pseudomonas fluorescens DSM 50090(R).</title>
        <authorList>
            <person name="Koberg S."/>
            <person name="Gieschler S."/>
            <person name="Brinks E."/>
            <person name="Wenning M."/>
            <person name="Neve H."/>
            <person name="Franz C.M."/>
        </authorList>
    </citation>
    <scope>NUCLEOTIDE SEQUENCE [LARGE SCALE GENOMIC DNA]</scope>
</reference>
<evidence type="ECO:0000313" key="1">
    <source>
        <dbReference type="EMBL" id="AUM59749.1"/>
    </source>
</evidence>
<accession>A0A2I6PI75</accession>
<evidence type="ECO:0000313" key="2">
    <source>
        <dbReference type="Proteomes" id="UP000240618"/>
    </source>
</evidence>
<dbReference type="EMBL" id="MG596800">
    <property type="protein sequence ID" value="AUM59749.1"/>
    <property type="molecule type" value="Genomic_DNA"/>
</dbReference>
<dbReference type="Proteomes" id="UP000240618">
    <property type="component" value="Segment"/>
</dbReference>
<name>A0A2I6PI75_9CAUD</name>
<proteinExistence type="predicted"/>
<dbReference type="KEGG" id="vg:55606452"/>
<keyword evidence="2" id="KW-1185">Reference proteome</keyword>
<dbReference type="RefSeq" id="YP_009836213.1">
    <property type="nucleotide sequence ID" value="NC_048687.1"/>
</dbReference>
<protein>
    <submittedName>
        <fullName evidence="1">Uncharacterized protein</fullName>
    </submittedName>
</protein>
<organism evidence="1 2">
    <name type="scientific">Pseudomonas phage PMBT14</name>
    <dbReference type="NCBI Taxonomy" id="2059855"/>
    <lineage>
        <taxon>Viruses</taxon>
        <taxon>Duplodnaviria</taxon>
        <taxon>Heunggongvirae</taxon>
        <taxon>Uroviricota</taxon>
        <taxon>Caudoviricetes</taxon>
        <taxon>Knuthellervirus</taxon>
        <taxon>Knuthellervirus PMBT14</taxon>
    </lineage>
</organism>
<sequence length="56" mass="6757">MKIRLMKVKGRWVPRILWELNFKVDNLRGETQVVRDMITLAEKYNIAERKNGTLKR</sequence>